<organism evidence="2 3">
    <name type="scientific">Globisporangium ultimum (strain ATCC 200006 / CBS 805.95 / DAOM BR144)</name>
    <name type="common">Pythium ultimum</name>
    <dbReference type="NCBI Taxonomy" id="431595"/>
    <lineage>
        <taxon>Eukaryota</taxon>
        <taxon>Sar</taxon>
        <taxon>Stramenopiles</taxon>
        <taxon>Oomycota</taxon>
        <taxon>Peronosporomycetes</taxon>
        <taxon>Pythiales</taxon>
        <taxon>Pythiaceae</taxon>
        <taxon>Globisporangium</taxon>
    </lineage>
</organism>
<dbReference type="eggNOG" id="ENOG502SG4J">
    <property type="taxonomic scope" value="Eukaryota"/>
</dbReference>
<evidence type="ECO:0000313" key="3">
    <source>
        <dbReference type="Proteomes" id="UP000019132"/>
    </source>
</evidence>
<keyword evidence="3" id="KW-1185">Reference proteome</keyword>
<dbReference type="PANTHER" id="PTHR36377:SF1">
    <property type="entry name" value="DNA MISMATCH REPAIR PROTEIN"/>
    <property type="match status" value="1"/>
</dbReference>
<reference evidence="3" key="1">
    <citation type="journal article" date="2010" name="Genome Biol.">
        <title>Genome sequence of the necrotrophic plant pathogen Pythium ultimum reveals original pathogenicity mechanisms and effector repertoire.</title>
        <authorList>
            <person name="Levesque C.A."/>
            <person name="Brouwer H."/>
            <person name="Cano L."/>
            <person name="Hamilton J.P."/>
            <person name="Holt C."/>
            <person name="Huitema E."/>
            <person name="Raffaele S."/>
            <person name="Robideau G.P."/>
            <person name="Thines M."/>
            <person name="Win J."/>
            <person name="Zerillo M.M."/>
            <person name="Beakes G.W."/>
            <person name="Boore J.L."/>
            <person name="Busam D."/>
            <person name="Dumas B."/>
            <person name="Ferriera S."/>
            <person name="Fuerstenberg S.I."/>
            <person name="Gachon C.M."/>
            <person name="Gaulin E."/>
            <person name="Govers F."/>
            <person name="Grenville-Briggs L."/>
            <person name="Horner N."/>
            <person name="Hostetler J."/>
            <person name="Jiang R.H."/>
            <person name="Johnson J."/>
            <person name="Krajaejun T."/>
            <person name="Lin H."/>
            <person name="Meijer H.J."/>
            <person name="Moore B."/>
            <person name="Morris P."/>
            <person name="Phuntmart V."/>
            <person name="Puiu D."/>
            <person name="Shetty J."/>
            <person name="Stajich J.E."/>
            <person name="Tripathy S."/>
            <person name="Wawra S."/>
            <person name="van West P."/>
            <person name="Whitty B.R."/>
            <person name="Coutinho P.M."/>
            <person name="Henrissat B."/>
            <person name="Martin F."/>
            <person name="Thomas P.D."/>
            <person name="Tyler B.M."/>
            <person name="De Vries R.P."/>
            <person name="Kamoun S."/>
            <person name="Yandell M."/>
            <person name="Tisserat N."/>
            <person name="Buell C.R."/>
        </authorList>
    </citation>
    <scope>NUCLEOTIDE SEQUENCE</scope>
    <source>
        <strain evidence="3">DAOM:BR144</strain>
    </source>
</reference>
<reference evidence="3" key="2">
    <citation type="submission" date="2010-04" db="EMBL/GenBank/DDBJ databases">
        <authorList>
            <person name="Buell R."/>
            <person name="Hamilton J."/>
            <person name="Hostetler J."/>
        </authorList>
    </citation>
    <scope>NUCLEOTIDE SEQUENCE [LARGE SCALE GENOMIC DNA]</scope>
    <source>
        <strain evidence="3">DAOM:BR144</strain>
    </source>
</reference>
<dbReference type="HOGENOM" id="CLU_200043_0_0_1"/>
<reference evidence="2" key="3">
    <citation type="submission" date="2015-02" db="UniProtKB">
        <authorList>
            <consortium name="EnsemblProtists"/>
        </authorList>
    </citation>
    <scope>IDENTIFICATION</scope>
    <source>
        <strain evidence="2">DAOM BR144</strain>
    </source>
</reference>
<dbReference type="OMA" id="VIGMGME"/>
<dbReference type="VEuPathDB" id="FungiDB:PYU1_G005980"/>
<dbReference type="InParanoid" id="K3WM00"/>
<feature type="compositionally biased region" description="Basic and acidic residues" evidence="1">
    <location>
        <begin position="51"/>
        <end position="60"/>
    </location>
</feature>
<name>K3WM00_GLOUD</name>
<feature type="region of interest" description="Disordered" evidence="1">
    <location>
        <begin position="51"/>
        <end position="72"/>
    </location>
</feature>
<dbReference type="EnsemblProtists" id="PYU1_T005992">
    <property type="protein sequence ID" value="PYU1_T005992"/>
    <property type="gene ID" value="PYU1_G005980"/>
</dbReference>
<dbReference type="AlphaFoldDB" id="K3WM00"/>
<sequence>MKPQAGSVPLKPILKKIVPLCFVTGMAMEAFMVNTGFYDIVTVSEAERRQQRAEERREYIRMQSEQESSEQR</sequence>
<evidence type="ECO:0000313" key="2">
    <source>
        <dbReference type="EnsemblProtists" id="PYU1_T005992"/>
    </source>
</evidence>
<dbReference type="EMBL" id="GL376625">
    <property type="status" value="NOT_ANNOTATED_CDS"/>
    <property type="molecule type" value="Genomic_DNA"/>
</dbReference>
<dbReference type="PANTHER" id="PTHR36377">
    <property type="entry name" value="DNA MISMATCH REPAIR PROTEIN"/>
    <property type="match status" value="1"/>
</dbReference>
<protein>
    <submittedName>
        <fullName evidence="2">Uncharacterized protein</fullName>
    </submittedName>
</protein>
<accession>K3WM00</accession>
<evidence type="ECO:0000256" key="1">
    <source>
        <dbReference type="SAM" id="MobiDB-lite"/>
    </source>
</evidence>
<dbReference type="Proteomes" id="UP000019132">
    <property type="component" value="Unassembled WGS sequence"/>
</dbReference>
<proteinExistence type="predicted"/>